<evidence type="ECO:0000313" key="3">
    <source>
        <dbReference type="Proteomes" id="UP001385499"/>
    </source>
</evidence>
<dbReference type="EMBL" id="JBAKIA010000015">
    <property type="protein sequence ID" value="MEJ8476110.1"/>
    <property type="molecule type" value="Genomic_DNA"/>
</dbReference>
<dbReference type="Pfam" id="PF13769">
    <property type="entry name" value="Virulence_fact"/>
    <property type="match status" value="1"/>
</dbReference>
<dbReference type="Proteomes" id="UP001385499">
    <property type="component" value="Unassembled WGS sequence"/>
</dbReference>
<dbReference type="InterPro" id="IPR025989">
    <property type="entry name" value="Virulence_F_dom"/>
</dbReference>
<organism evidence="2 3">
    <name type="scientific">Roseibium algae</name>
    <dbReference type="NCBI Taxonomy" id="3123038"/>
    <lineage>
        <taxon>Bacteria</taxon>
        <taxon>Pseudomonadati</taxon>
        <taxon>Pseudomonadota</taxon>
        <taxon>Alphaproteobacteria</taxon>
        <taxon>Hyphomicrobiales</taxon>
        <taxon>Stappiaceae</taxon>
        <taxon>Roseibium</taxon>
    </lineage>
</organism>
<keyword evidence="3" id="KW-1185">Reference proteome</keyword>
<proteinExistence type="predicted"/>
<name>A0ABU8TPL8_9HYPH</name>
<evidence type="ECO:0000259" key="1">
    <source>
        <dbReference type="Pfam" id="PF13769"/>
    </source>
</evidence>
<accession>A0ABU8TPL8</accession>
<dbReference type="RefSeq" id="WP_340276468.1">
    <property type="nucleotide sequence ID" value="NZ_JBAKIA010000015.1"/>
</dbReference>
<feature type="domain" description="Virulence factor" evidence="1">
    <location>
        <begin position="7"/>
        <end position="92"/>
    </location>
</feature>
<reference evidence="2 3" key="1">
    <citation type="submission" date="2024-02" db="EMBL/GenBank/DDBJ databases">
        <title>Roseibium algae sp. nov., isolated from marine alga (Grateloupia sp.), showing potential in myo-inositol conversion.</title>
        <authorList>
            <person name="Wang Y."/>
        </authorList>
    </citation>
    <scope>NUCLEOTIDE SEQUENCE [LARGE SCALE GENOMIC DNA]</scope>
    <source>
        <strain evidence="2 3">H3510</strain>
    </source>
</reference>
<protein>
    <submittedName>
        <fullName evidence="2">Virulence factor</fullName>
    </submittedName>
</protein>
<comment type="caution">
    <text evidence="2">The sequence shown here is derived from an EMBL/GenBank/DDBJ whole genome shotgun (WGS) entry which is preliminary data.</text>
</comment>
<sequence>MAQKIIVYWRDIPAQILIKKGRKAARRELPPMFMQAIDACAMSVGAKDSEAYLAEWRRSAAVDVSDDLEQEADHALEAIVSAYPKDKIRELVSHAGQVAGERP</sequence>
<gene>
    <name evidence="2" type="ORF">V6575_18620</name>
</gene>
<evidence type="ECO:0000313" key="2">
    <source>
        <dbReference type="EMBL" id="MEJ8476110.1"/>
    </source>
</evidence>